<proteinExistence type="predicted"/>
<sequence>MPNKTNEEIAADLTKVYFDHINIRIQKDHLHNDLSLESAVNIYKSFLAAVDKGWKH</sequence>
<gene>
    <name evidence="1" type="ORF">FF306_00178</name>
</gene>
<dbReference type="EMBL" id="BDDX01000001">
    <property type="protein sequence ID" value="GAT90085.1"/>
    <property type="molecule type" value="Genomic_DNA"/>
</dbReference>
<comment type="caution">
    <text evidence="1">The sequence shown here is derived from an EMBL/GenBank/DDBJ whole genome shotgun (WGS) entry which is preliminary data.</text>
</comment>
<dbReference type="Proteomes" id="UP000186588">
    <property type="component" value="Unassembled WGS sequence"/>
</dbReference>
<evidence type="ECO:0000313" key="2">
    <source>
        <dbReference type="Proteomes" id="UP000186588"/>
    </source>
</evidence>
<dbReference type="AlphaFoldDB" id="A0A1L8CFX1"/>
<name>A0A1L8CFX1_9LACO</name>
<accession>A0A1L8CFX1</accession>
<protein>
    <submittedName>
        <fullName evidence="1">Uncharacterized protein</fullName>
    </submittedName>
</protein>
<reference evidence="1 2" key="1">
    <citation type="journal article" date="2016" name="Syst. Appl. Microbiol.">
        <title>Genomic characterization of a fructophilic bee symbiont Lactobacillus kunkeei reveals its niche-specific adaptation.</title>
        <authorList>
            <person name="Maeno S."/>
            <person name="Tanizawa Y."/>
            <person name="Kanesaki Y."/>
            <person name="Kubota E."/>
            <person name="Kumar H."/>
            <person name="Dicks L."/>
            <person name="Salminen S."/>
            <person name="Nakagawa J."/>
            <person name="Arita M."/>
            <person name="Endo A."/>
        </authorList>
    </citation>
    <scope>NUCLEOTIDE SEQUENCE [LARGE SCALE GENOMIC DNA]</scope>
    <source>
        <strain evidence="1 2">FF30-6</strain>
    </source>
</reference>
<organism evidence="1 2">
    <name type="scientific">Apilactobacillus kunkeei</name>
    <dbReference type="NCBI Taxonomy" id="148814"/>
    <lineage>
        <taxon>Bacteria</taxon>
        <taxon>Bacillati</taxon>
        <taxon>Bacillota</taxon>
        <taxon>Bacilli</taxon>
        <taxon>Lactobacillales</taxon>
        <taxon>Lactobacillaceae</taxon>
        <taxon>Apilactobacillus</taxon>
    </lineage>
</organism>
<evidence type="ECO:0000313" key="1">
    <source>
        <dbReference type="EMBL" id="GAT90085.1"/>
    </source>
</evidence>